<comment type="caution">
    <text evidence="2">The sequence shown here is derived from an EMBL/GenBank/DDBJ whole genome shotgun (WGS) entry which is preliminary data.</text>
</comment>
<keyword evidence="3" id="KW-1185">Reference proteome</keyword>
<dbReference type="OrthoDB" id="1077242at2759"/>
<feature type="region of interest" description="Disordered" evidence="1">
    <location>
        <begin position="32"/>
        <end position="68"/>
    </location>
</feature>
<protein>
    <submittedName>
        <fullName evidence="2">Uncharacterized protein</fullName>
    </submittedName>
</protein>
<proteinExistence type="predicted"/>
<sequence length="173" mass="19682">MTNERNCDTLRFERSGSALTHLNRKWKWKRKAGEECSQTSSTTVGDEEVRPEGSKAAKARKNNTQGLKSIDEVHFDKMGRFSWLGTSDSSDYNGNQADSGYSETDELIARDQAELDLRLPEPPEYPTQYPPQPEVEFGFPQMFIENKTNVCVVSKTKLMVRDTKKLNKMKIGP</sequence>
<reference evidence="2 3" key="1">
    <citation type="submission" date="2020-02" db="EMBL/GenBank/DDBJ databases">
        <authorList>
            <person name="Ma Q."/>
            <person name="Huang Y."/>
            <person name="Song X."/>
            <person name="Pei D."/>
        </authorList>
    </citation>
    <scope>NUCLEOTIDE SEQUENCE [LARGE SCALE GENOMIC DNA]</scope>
    <source>
        <strain evidence="2">Sxm20200214</strain>
        <tissue evidence="2">Leaf</tissue>
    </source>
</reference>
<evidence type="ECO:0000313" key="3">
    <source>
        <dbReference type="Proteomes" id="UP000886595"/>
    </source>
</evidence>
<evidence type="ECO:0000256" key="1">
    <source>
        <dbReference type="SAM" id="MobiDB-lite"/>
    </source>
</evidence>
<dbReference type="EMBL" id="JAAMPC010000005">
    <property type="protein sequence ID" value="KAG2313476.1"/>
    <property type="molecule type" value="Genomic_DNA"/>
</dbReference>
<accession>A0A8X7VLJ2</accession>
<gene>
    <name evidence="2" type="ORF">Bca52824_025033</name>
</gene>
<dbReference type="Proteomes" id="UP000886595">
    <property type="component" value="Unassembled WGS sequence"/>
</dbReference>
<evidence type="ECO:0000313" key="2">
    <source>
        <dbReference type="EMBL" id="KAG2313476.1"/>
    </source>
</evidence>
<organism evidence="2 3">
    <name type="scientific">Brassica carinata</name>
    <name type="common">Ethiopian mustard</name>
    <name type="synonym">Abyssinian cabbage</name>
    <dbReference type="NCBI Taxonomy" id="52824"/>
    <lineage>
        <taxon>Eukaryota</taxon>
        <taxon>Viridiplantae</taxon>
        <taxon>Streptophyta</taxon>
        <taxon>Embryophyta</taxon>
        <taxon>Tracheophyta</taxon>
        <taxon>Spermatophyta</taxon>
        <taxon>Magnoliopsida</taxon>
        <taxon>eudicotyledons</taxon>
        <taxon>Gunneridae</taxon>
        <taxon>Pentapetalae</taxon>
        <taxon>rosids</taxon>
        <taxon>malvids</taxon>
        <taxon>Brassicales</taxon>
        <taxon>Brassicaceae</taxon>
        <taxon>Brassiceae</taxon>
        <taxon>Brassica</taxon>
    </lineage>
</organism>
<dbReference type="AlphaFoldDB" id="A0A8X7VLJ2"/>
<name>A0A8X7VLJ2_BRACI</name>